<dbReference type="SUPFAM" id="SSF51735">
    <property type="entry name" value="NAD(P)-binding Rossmann-fold domains"/>
    <property type="match status" value="1"/>
</dbReference>
<dbReference type="OrthoDB" id="3819888at2759"/>
<proteinExistence type="inferred from homology"/>
<comment type="similarity">
    <text evidence="1">Belongs to the short-chain dehydrogenases/reductases (SDR) family.</text>
</comment>
<dbReference type="PANTHER" id="PTHR43618">
    <property type="entry name" value="7-ALPHA-HYDROXYSTEROID DEHYDROGENASE"/>
    <property type="match status" value="1"/>
</dbReference>
<dbReference type="PRINTS" id="PR00080">
    <property type="entry name" value="SDRFAMILY"/>
</dbReference>
<dbReference type="Proteomes" id="UP000313359">
    <property type="component" value="Unassembled WGS sequence"/>
</dbReference>
<accession>A0A5C2SJF6</accession>
<dbReference type="InterPro" id="IPR036291">
    <property type="entry name" value="NAD(P)-bd_dom_sf"/>
</dbReference>
<dbReference type="PRINTS" id="PR00081">
    <property type="entry name" value="GDHRDH"/>
</dbReference>
<dbReference type="InterPro" id="IPR002347">
    <property type="entry name" value="SDR_fam"/>
</dbReference>
<dbReference type="Gene3D" id="3.40.50.720">
    <property type="entry name" value="NAD(P)-binding Rossmann-like Domain"/>
    <property type="match status" value="1"/>
</dbReference>
<dbReference type="GO" id="GO:0016491">
    <property type="term" value="F:oxidoreductase activity"/>
    <property type="evidence" value="ECO:0007669"/>
    <property type="project" value="UniProtKB-KW"/>
</dbReference>
<dbReference type="STRING" id="1328759.A0A5C2SJF6"/>
<dbReference type="InterPro" id="IPR052178">
    <property type="entry name" value="Sec_Metab_Biosynth_SDR"/>
</dbReference>
<evidence type="ECO:0000256" key="3">
    <source>
        <dbReference type="ARBA" id="ARBA00023002"/>
    </source>
</evidence>
<reference evidence="4" key="1">
    <citation type="journal article" date="2018" name="Genome Biol. Evol.">
        <title>Genomics and development of Lentinus tigrinus, a white-rot wood-decaying mushroom with dimorphic fruiting bodies.</title>
        <authorList>
            <person name="Wu B."/>
            <person name="Xu Z."/>
            <person name="Knudson A."/>
            <person name="Carlson A."/>
            <person name="Chen N."/>
            <person name="Kovaka S."/>
            <person name="LaButti K."/>
            <person name="Lipzen A."/>
            <person name="Pennachio C."/>
            <person name="Riley R."/>
            <person name="Schakwitz W."/>
            <person name="Umezawa K."/>
            <person name="Ohm R.A."/>
            <person name="Grigoriev I.V."/>
            <person name="Nagy L.G."/>
            <person name="Gibbons J."/>
            <person name="Hibbett D."/>
        </authorList>
    </citation>
    <scope>NUCLEOTIDE SEQUENCE [LARGE SCALE GENOMIC DNA]</scope>
    <source>
        <strain evidence="4">ALCF2SS1-6</strain>
    </source>
</reference>
<dbReference type="CDD" id="cd05233">
    <property type="entry name" value="SDR_c"/>
    <property type="match status" value="1"/>
</dbReference>
<keyword evidence="2" id="KW-0521">NADP</keyword>
<evidence type="ECO:0000313" key="4">
    <source>
        <dbReference type="EMBL" id="RPD63862.1"/>
    </source>
</evidence>
<gene>
    <name evidence="4" type="ORF">L227DRAFT_641084</name>
</gene>
<protein>
    <submittedName>
        <fullName evidence="4">NAD(P)-binding protein</fullName>
    </submittedName>
</protein>
<dbReference type="PANTHER" id="PTHR43618:SF8">
    <property type="entry name" value="7ALPHA-HYDROXYSTEROID DEHYDROGENASE"/>
    <property type="match status" value="1"/>
</dbReference>
<dbReference type="Pfam" id="PF13561">
    <property type="entry name" value="adh_short_C2"/>
    <property type="match status" value="1"/>
</dbReference>
<dbReference type="EMBL" id="ML122255">
    <property type="protein sequence ID" value="RPD63862.1"/>
    <property type="molecule type" value="Genomic_DNA"/>
</dbReference>
<evidence type="ECO:0000313" key="5">
    <source>
        <dbReference type="Proteomes" id="UP000313359"/>
    </source>
</evidence>
<keyword evidence="5" id="KW-1185">Reference proteome</keyword>
<organism evidence="4 5">
    <name type="scientific">Lentinus tigrinus ALCF2SS1-6</name>
    <dbReference type="NCBI Taxonomy" id="1328759"/>
    <lineage>
        <taxon>Eukaryota</taxon>
        <taxon>Fungi</taxon>
        <taxon>Dikarya</taxon>
        <taxon>Basidiomycota</taxon>
        <taxon>Agaricomycotina</taxon>
        <taxon>Agaricomycetes</taxon>
        <taxon>Polyporales</taxon>
        <taxon>Polyporaceae</taxon>
        <taxon>Lentinus</taxon>
    </lineage>
</organism>
<evidence type="ECO:0000256" key="1">
    <source>
        <dbReference type="ARBA" id="ARBA00006484"/>
    </source>
</evidence>
<dbReference type="AlphaFoldDB" id="A0A5C2SJF6"/>
<sequence length="286" mass="29592">MASDLFSVADRVAVVTGASSGIGSYIAQGLARAGAARVYISGRRAAQLEKVAQAAPGVLPLVGDVSTIKGCKELADTFVAREKKVGVEAVKLDLLVNNAGMGAQEGDWAYGASVEEIRDALLQASDADWAKVNAVNVGSLQWVSATLLPYLVAAASNGGKREGRGCIVNNTSVSAFFVSPQVKGHLYAASKAAAESMTLNLVSKFTRLGVRVNSIAPANVPSELNSPDDPRSFISAMKDIIPFGRIGNEEDVTGAVIYLASRAGSYISGNVIKLDGGSLIGVEAHP</sequence>
<evidence type="ECO:0000256" key="2">
    <source>
        <dbReference type="ARBA" id="ARBA00022857"/>
    </source>
</evidence>
<name>A0A5C2SJF6_9APHY</name>
<keyword evidence="3" id="KW-0560">Oxidoreductase</keyword>